<dbReference type="Pfam" id="PF13454">
    <property type="entry name" value="NAD_binding_9"/>
    <property type="match status" value="1"/>
</dbReference>
<dbReference type="SUPFAM" id="SSF51905">
    <property type="entry name" value="FAD/NAD(P)-binding domain"/>
    <property type="match status" value="1"/>
</dbReference>
<organism evidence="3 4">
    <name type="scientific">Streptomyces rameus</name>
    <dbReference type="NCBI Taxonomy" id="68261"/>
    <lineage>
        <taxon>Bacteria</taxon>
        <taxon>Bacillati</taxon>
        <taxon>Actinomycetota</taxon>
        <taxon>Actinomycetes</taxon>
        <taxon>Kitasatosporales</taxon>
        <taxon>Streptomycetaceae</taxon>
        <taxon>Streptomyces</taxon>
    </lineage>
</organism>
<evidence type="ECO:0000313" key="3">
    <source>
        <dbReference type="EMBL" id="GAA3143055.1"/>
    </source>
</evidence>
<protein>
    <submittedName>
        <fullName evidence="3">FAD/NAD(P)-binding protein</fullName>
    </submittedName>
</protein>
<dbReference type="PANTHER" id="PTHR40254:SF1">
    <property type="entry name" value="BLR0577 PROTEIN"/>
    <property type="match status" value="1"/>
</dbReference>
<keyword evidence="4" id="KW-1185">Reference proteome</keyword>
<dbReference type="InterPro" id="IPR038732">
    <property type="entry name" value="HpyO/CreE_NAD-binding"/>
</dbReference>
<dbReference type="Proteomes" id="UP001500893">
    <property type="component" value="Unassembled WGS sequence"/>
</dbReference>
<dbReference type="InterPro" id="IPR052189">
    <property type="entry name" value="L-asp_N-monooxygenase_NS-form"/>
</dbReference>
<evidence type="ECO:0000313" key="4">
    <source>
        <dbReference type="Proteomes" id="UP001500893"/>
    </source>
</evidence>
<dbReference type="PANTHER" id="PTHR40254">
    <property type="entry name" value="BLR0577 PROTEIN"/>
    <property type="match status" value="1"/>
</dbReference>
<gene>
    <name evidence="3" type="ORF">GCM10010521_32280</name>
</gene>
<proteinExistence type="predicted"/>
<comment type="caution">
    <text evidence="3">The sequence shown here is derived from an EMBL/GenBank/DDBJ whole genome shotgun (WGS) entry which is preliminary data.</text>
</comment>
<feature type="region of interest" description="Disordered" evidence="1">
    <location>
        <begin position="643"/>
        <end position="697"/>
    </location>
</feature>
<evidence type="ECO:0000256" key="1">
    <source>
        <dbReference type="SAM" id="MobiDB-lite"/>
    </source>
</evidence>
<reference evidence="4" key="1">
    <citation type="journal article" date="2019" name="Int. J. Syst. Evol. Microbiol.">
        <title>The Global Catalogue of Microorganisms (GCM) 10K type strain sequencing project: providing services to taxonomists for standard genome sequencing and annotation.</title>
        <authorList>
            <consortium name="The Broad Institute Genomics Platform"/>
            <consortium name="The Broad Institute Genome Sequencing Center for Infectious Disease"/>
            <person name="Wu L."/>
            <person name="Ma J."/>
        </authorList>
    </citation>
    <scope>NUCLEOTIDE SEQUENCE [LARGE SCALE GENOMIC DNA]</scope>
    <source>
        <strain evidence="4">JCM 11574</strain>
    </source>
</reference>
<dbReference type="EMBL" id="BAAAVM010000038">
    <property type="protein sequence ID" value="GAA3143055.1"/>
    <property type="molecule type" value="Genomic_DNA"/>
</dbReference>
<name>A0ABP6NCY8_9ACTN</name>
<accession>A0ABP6NCY8</accession>
<feature type="domain" description="FAD-dependent urate hydroxylase HpyO/Asp monooxygenase CreE-like FAD/NAD(P)-binding" evidence="2">
    <location>
        <begin position="10"/>
        <end position="193"/>
    </location>
</feature>
<dbReference type="RefSeq" id="WP_345051931.1">
    <property type="nucleotide sequence ID" value="NZ_BAAAVM010000038.1"/>
</dbReference>
<dbReference type="InterPro" id="IPR036188">
    <property type="entry name" value="FAD/NAD-bd_sf"/>
</dbReference>
<sequence length="697" mass="75607">MSERQLEVCVIGAGPRGLSVLERLCANARERAQGTKVVVHVVDPCRPGAGQVWRTDQSHHLLMNTVASQVTLFTDPSVEMEGVLAPGPSLYEWARGIALRGGPTADGDALDDQVLAEARDLTPDSYPTRAFYGHYLRWVFARVVRTAPEHVSVAVHPLRAVRLHDGPDGRQCVTLADGTRLDGLDAVVMAQGHLPVRPSETEQRLASFARRHTLAYVPPGNPADLDLSSVAPGEKVALRGLGLTFFDHMALLTVGRGGTFERGGDGLLVYRPSGREPVLYAGSRRGVPYHSRGRNQKGAHGRHEPLLLTPSKVAELRGRAERDGLDFERDLWPLIAKEVETVYCTALLARRQRSDEVHRFREATLATGWRSAEEAAVLAAYGIEGADRWDWRLVARPYGERVFSGPAQWRSWLLETLRRDLAESELGNVDGPVKAALDVLRDLRNEVRLVVDHGGLTGRSYREHLDGWYTPLNAFLSIGPPPSRIEEMAALMEAGVLHVLGPGMRVRADEPAGVFVVDSATVPGSRVEVTALVEARLPEPDLRHTTDPLLRHLAATGQCRPFTLPDPVHGAYETGGLSVTPRPYHLVAADGRPHRRRFAYGVPTESVHWVTAAGIRPGVNSVTLGDSDAIALALLALAAAPVAAGDDRRPEHTPAAPGATAHRPPPALVAGGTFPRPATADPLPRHESALTTVQETE</sequence>
<evidence type="ECO:0000259" key="2">
    <source>
        <dbReference type="Pfam" id="PF13454"/>
    </source>
</evidence>